<gene>
    <name evidence="1" type="ORF">RMCB_2246</name>
</gene>
<reference evidence="2" key="2">
    <citation type="submission" date="2016-02" db="EMBL/GenBank/DDBJ databases">
        <title>Draft genome sequence of five rapidly growing Mycobacterium species.</title>
        <authorList>
            <person name="Katahira K."/>
            <person name="Gotou Y."/>
            <person name="Iida K."/>
            <person name="Ogura Y."/>
            <person name="Hayashi T."/>
        </authorList>
    </citation>
    <scope>NUCLEOTIDE SEQUENCE [LARGE SCALE GENOMIC DNA]</scope>
    <source>
        <strain evidence="2">JCM15654</strain>
    </source>
</reference>
<proteinExistence type="predicted"/>
<dbReference type="OrthoDB" id="5501404at2"/>
<comment type="caution">
    <text evidence="1">The sequence shown here is derived from an EMBL/GenBank/DDBJ whole genome shotgun (WGS) entry which is preliminary data.</text>
</comment>
<evidence type="ECO:0000313" key="2">
    <source>
        <dbReference type="Proteomes" id="UP000069620"/>
    </source>
</evidence>
<keyword evidence="2" id="KW-1185">Reference proteome</keyword>
<organism evidence="1 2">
    <name type="scientific">Mycolicibacterium brisbanense</name>
    <dbReference type="NCBI Taxonomy" id="146020"/>
    <lineage>
        <taxon>Bacteria</taxon>
        <taxon>Bacillati</taxon>
        <taxon>Actinomycetota</taxon>
        <taxon>Actinomycetes</taxon>
        <taxon>Mycobacteriales</taxon>
        <taxon>Mycobacteriaceae</taxon>
        <taxon>Mycolicibacterium</taxon>
    </lineage>
</organism>
<protein>
    <submittedName>
        <fullName evidence="1">Uncharacterized protein</fullName>
    </submittedName>
</protein>
<name>A0A100VY67_9MYCO</name>
<reference evidence="2" key="1">
    <citation type="journal article" date="2016" name="Genome Announc.">
        <title>Draft Genome Sequences of Five Rapidly Growing Mycobacterium Species, M. thermoresistibile, M. fortuitum subsp. acetamidolyticum, M. canariasense, M. brisbanense, and M. novocastrense.</title>
        <authorList>
            <person name="Katahira K."/>
            <person name="Ogura Y."/>
            <person name="Gotoh Y."/>
            <person name="Hayashi T."/>
        </authorList>
    </citation>
    <scope>NUCLEOTIDE SEQUENCE [LARGE SCALE GENOMIC DNA]</scope>
    <source>
        <strain evidence="2">JCM15654</strain>
    </source>
</reference>
<dbReference type="RefSeq" id="WP_131805509.1">
    <property type="nucleotide sequence ID" value="NZ_BCSX01000021.1"/>
</dbReference>
<dbReference type="Proteomes" id="UP000069620">
    <property type="component" value="Unassembled WGS sequence"/>
</dbReference>
<dbReference type="AlphaFoldDB" id="A0A100VY67"/>
<accession>A0A100VY67</accession>
<dbReference type="STRING" id="146020.RMCB_2246"/>
<sequence length="825" mass="89621">MTTSSMESESYATLSPFTETFDFAEQGEAFAPISENMESPSSAGGFEFFTELESPFRSAYDEVGSESSDVHREAYDEAVSSLYESEFSEALYELAAEASSSMSEQIGEASPNEAERYLENYMTPVAREAETFLERYAEQYAQHDISQITEQELDRLFETIQPSFEHLTPGVENFLGGLWKKAKAVAGGAIRLAKKGIAAVGKVIPLGFILKGLKKIVRPLLKRVLDLALSRLPVSLRPAARKVATKLFGVGETEGEFENYFGGSGEQEAVSTELQALAHTDVDSIQHEIDAKLVGELFAESSENSEAWTSGESVASESETDHRLAELDAARERFITEISQATNEASINAAMENFIPAIIAALRIGISVIGRDRVVGFLAKYLAALVRPYIGPTIATQLSQAIVSTGMSMIGLEVPGNQTQLAAEAVASAVEGTVQRLTELESETFEDQHLLEAVVQEAFAEAASESFPSNVIREQYQEVSTRLRHRGTWILRPRNGRKRYRFYSRPLDVTVTHQLAKSVTGFGGIHLGTFLKSRYGVTGPVACKAYLFEAMVGTKLSTIARLETHVPGLGPTHPRGWRLFIPLTRHNATALFGEPGLGRDVPNHYLHSHRRIAVRQRFVVLVPQRAHTTAHPGGSGPASHPVQLRGHASQVNITLDFPSSTARLCIHLDESDAQAVAASIRRGESVTPALVLLRRVYVAGVKSVLSGNASRHVKIVHEVASEEQFVGGALSAIGAKILEKLADKVIEWVGTAVSEFLARRRQEFLTAADKPAQGVTIIVAIRHAGAMKLLDDALRGKGLVSLTAVARAILGSPEVTVRSVAGFQS</sequence>
<evidence type="ECO:0000313" key="1">
    <source>
        <dbReference type="EMBL" id="GAS88150.1"/>
    </source>
</evidence>
<dbReference type="EMBL" id="BCSX01000021">
    <property type="protein sequence ID" value="GAS88150.1"/>
    <property type="molecule type" value="Genomic_DNA"/>
</dbReference>